<accession>A0A6G1X592</accession>
<keyword evidence="6" id="KW-1185">Reference proteome</keyword>
<protein>
    <submittedName>
        <fullName evidence="5">AMP-binding protein</fullName>
    </submittedName>
</protein>
<sequence>MILADKKQIEDYTAKGYWGTKTLIDWFKEHVSKHPERMAVVDPLNRKFLTGHASERLTFPELDRAVDATATALIQKGLEKDDTVIVQLPNTWELAMLYLAIARAGGLISPVPLQWRQKDVEYVTSLTEAKFCITVEDFHGFKHAEMMREIMLNTTIQEVFTLERLRKMTEGPVDNQALSQVQIDANDIFTLCWTSGTESNPKGCPLSHNNWQFIVKFELEIADIREGDVLLTAGPLINMASVATTYIPWIMTGGTYVLHHPFDPQVFIQQMMQEKVNYTLLVPAIANMIVKHPQVDQFDLSQVRAITLGSAPPSLFSIQEFKRRWNIEIGNIWGQNEGTGIVSGPKEIADLEKRVDHLPQYGKPGVKWGVNADGIETKLVSVETGEEVTEVGEVGELAYKSPSVIAGYFKRDDLNAKAFDDEGYFYTGDLFVIKEDHMIGFFDRKKDIVIRGGYNISAQEVENSLLGHPKIADVAAVGLPDEVLGEKVCVYVVPQKDQTVTLEELNDFLKEMGMAVYKLPERLEVVNQIPRNPVGKILKASLREDLKQRMGVK</sequence>
<dbReference type="Gene3D" id="3.40.50.12780">
    <property type="entry name" value="N-terminal domain of ligase-like"/>
    <property type="match status" value="1"/>
</dbReference>
<evidence type="ECO:0000256" key="1">
    <source>
        <dbReference type="ARBA" id="ARBA00006432"/>
    </source>
</evidence>
<dbReference type="InterPro" id="IPR042099">
    <property type="entry name" value="ANL_N_sf"/>
</dbReference>
<dbReference type="Pfam" id="PF00501">
    <property type="entry name" value="AMP-binding"/>
    <property type="match status" value="1"/>
</dbReference>
<proteinExistence type="inferred from homology"/>
<name>A0A6G1X592_9BACI</name>
<dbReference type="InterPro" id="IPR025110">
    <property type="entry name" value="AMP-bd_C"/>
</dbReference>
<dbReference type="Pfam" id="PF13193">
    <property type="entry name" value="AMP-binding_C"/>
    <property type="match status" value="1"/>
</dbReference>
<gene>
    <name evidence="5" type="ORF">GH754_07325</name>
</gene>
<comment type="similarity">
    <text evidence="1">Belongs to the ATP-dependent AMP-binding enzyme family.</text>
</comment>
<dbReference type="FunFam" id="3.30.300.30:FF:000008">
    <property type="entry name" value="2,3-dihydroxybenzoate-AMP ligase"/>
    <property type="match status" value="1"/>
</dbReference>
<dbReference type="GO" id="GO:0016878">
    <property type="term" value="F:acid-thiol ligase activity"/>
    <property type="evidence" value="ECO:0007669"/>
    <property type="project" value="UniProtKB-ARBA"/>
</dbReference>
<dbReference type="Proteomes" id="UP000480185">
    <property type="component" value="Unassembled WGS sequence"/>
</dbReference>
<feature type="domain" description="AMP-dependent synthetase/ligase" evidence="3">
    <location>
        <begin position="27"/>
        <end position="409"/>
    </location>
</feature>
<feature type="domain" description="AMP-binding enzyme C-terminal" evidence="4">
    <location>
        <begin position="460"/>
        <end position="536"/>
    </location>
</feature>
<organism evidence="5 6">
    <name type="scientific">Salinibacillus xinjiangensis</name>
    <dbReference type="NCBI Taxonomy" id="1229268"/>
    <lineage>
        <taxon>Bacteria</taxon>
        <taxon>Bacillati</taxon>
        <taxon>Bacillota</taxon>
        <taxon>Bacilli</taxon>
        <taxon>Bacillales</taxon>
        <taxon>Bacillaceae</taxon>
        <taxon>Salinibacillus</taxon>
    </lineage>
</organism>
<evidence type="ECO:0000313" key="6">
    <source>
        <dbReference type="Proteomes" id="UP000480185"/>
    </source>
</evidence>
<dbReference type="PROSITE" id="PS00455">
    <property type="entry name" value="AMP_BINDING"/>
    <property type="match status" value="1"/>
</dbReference>
<dbReference type="PANTHER" id="PTHR43767">
    <property type="entry name" value="LONG-CHAIN-FATTY-ACID--COA LIGASE"/>
    <property type="match status" value="1"/>
</dbReference>
<dbReference type="SUPFAM" id="SSF56801">
    <property type="entry name" value="Acetyl-CoA synthetase-like"/>
    <property type="match status" value="1"/>
</dbReference>
<dbReference type="InterPro" id="IPR000873">
    <property type="entry name" value="AMP-dep_synth/lig_dom"/>
</dbReference>
<evidence type="ECO:0000313" key="5">
    <source>
        <dbReference type="EMBL" id="MRG86134.1"/>
    </source>
</evidence>
<dbReference type="Gene3D" id="3.30.300.30">
    <property type="match status" value="1"/>
</dbReference>
<dbReference type="AlphaFoldDB" id="A0A6G1X592"/>
<dbReference type="InterPro" id="IPR020845">
    <property type="entry name" value="AMP-binding_CS"/>
</dbReference>
<evidence type="ECO:0000259" key="4">
    <source>
        <dbReference type="Pfam" id="PF13193"/>
    </source>
</evidence>
<evidence type="ECO:0000259" key="3">
    <source>
        <dbReference type="Pfam" id="PF00501"/>
    </source>
</evidence>
<dbReference type="InterPro" id="IPR045851">
    <property type="entry name" value="AMP-bd_C_sf"/>
</dbReference>
<dbReference type="OrthoDB" id="9757771at2"/>
<dbReference type="EMBL" id="WJNH01000003">
    <property type="protein sequence ID" value="MRG86134.1"/>
    <property type="molecule type" value="Genomic_DNA"/>
</dbReference>
<keyword evidence="2" id="KW-0436">Ligase</keyword>
<dbReference type="PANTHER" id="PTHR43767:SF1">
    <property type="entry name" value="NONRIBOSOMAL PEPTIDE SYNTHASE PES1 (EUROFUNG)-RELATED"/>
    <property type="match status" value="1"/>
</dbReference>
<reference evidence="5 6" key="1">
    <citation type="submission" date="2019-11" db="EMBL/GenBank/DDBJ databases">
        <authorList>
            <person name="Li J."/>
        </authorList>
    </citation>
    <scope>NUCLEOTIDE SEQUENCE [LARGE SCALE GENOMIC DNA]</scope>
    <source>
        <strain evidence="5 6">J4</strain>
    </source>
</reference>
<dbReference type="InterPro" id="IPR050237">
    <property type="entry name" value="ATP-dep_AMP-bd_enzyme"/>
</dbReference>
<comment type="caution">
    <text evidence="5">The sequence shown here is derived from an EMBL/GenBank/DDBJ whole genome shotgun (WGS) entry which is preliminary data.</text>
</comment>
<evidence type="ECO:0000256" key="2">
    <source>
        <dbReference type="ARBA" id="ARBA00022598"/>
    </source>
</evidence>